<dbReference type="SUPFAM" id="SSF50249">
    <property type="entry name" value="Nucleic acid-binding proteins"/>
    <property type="match status" value="1"/>
</dbReference>
<reference evidence="1" key="1">
    <citation type="submission" date="2017-05" db="UniProtKB">
        <authorList>
            <consortium name="EnsemblMetazoa"/>
        </authorList>
    </citation>
    <scope>IDENTIFICATION</scope>
</reference>
<evidence type="ECO:0000313" key="1">
    <source>
        <dbReference type="EnsemblMetazoa" id="Aqu2.1.21862_001"/>
    </source>
</evidence>
<organism evidence="1">
    <name type="scientific">Amphimedon queenslandica</name>
    <name type="common">Sponge</name>
    <dbReference type="NCBI Taxonomy" id="400682"/>
    <lineage>
        <taxon>Eukaryota</taxon>
        <taxon>Metazoa</taxon>
        <taxon>Porifera</taxon>
        <taxon>Demospongiae</taxon>
        <taxon>Heteroscleromorpha</taxon>
        <taxon>Haplosclerida</taxon>
        <taxon>Niphatidae</taxon>
        <taxon>Amphimedon</taxon>
    </lineage>
</organism>
<sequence length="90" mass="10043">MTQLRILVTLTIDSLDSIGTNQLINVFGNIASVSPAVEMNTKTRKLLKEQDCPLCDTNGTCQIVLPEDDIDKLKKGTSYKLIKARLREYS</sequence>
<dbReference type="InParanoid" id="A0A1X7U278"/>
<name>A0A1X7U278_AMPQE</name>
<protein>
    <submittedName>
        <fullName evidence="1">Uncharacterized protein</fullName>
    </submittedName>
</protein>
<dbReference type="Gene3D" id="2.40.50.140">
    <property type="entry name" value="Nucleic acid-binding proteins"/>
    <property type="match status" value="1"/>
</dbReference>
<proteinExistence type="predicted"/>
<dbReference type="EnsemblMetazoa" id="Aqu2.1.21862_001">
    <property type="protein sequence ID" value="Aqu2.1.21862_001"/>
    <property type="gene ID" value="Aqu2.1.21862"/>
</dbReference>
<dbReference type="AlphaFoldDB" id="A0A1X7U278"/>
<accession>A0A1X7U278</accession>
<dbReference type="InterPro" id="IPR012340">
    <property type="entry name" value="NA-bd_OB-fold"/>
</dbReference>